<comment type="subunit">
    <text evidence="9">Homotetramer.</text>
</comment>
<evidence type="ECO:0000256" key="2">
    <source>
        <dbReference type="ARBA" id="ARBA00002280"/>
    </source>
</evidence>
<feature type="active site" evidence="9 10">
    <location>
        <position position="80"/>
    </location>
</feature>
<reference evidence="12 13" key="1">
    <citation type="submission" date="2023-05" db="EMBL/GenBank/DDBJ databases">
        <title>Comparative genomics reveals the evidence of polycyclic aromatic hydrocarbons degradation in moderately halophilic genus Pontibacillus.</title>
        <authorList>
            <person name="Yang H."/>
            <person name="Qian Z."/>
        </authorList>
    </citation>
    <scope>NUCLEOTIDE SEQUENCE [LARGE SCALE GENOMIC DNA]</scope>
    <source>
        <strain evidence="13">HN14</strain>
    </source>
</reference>
<dbReference type="InterPro" id="IPR029762">
    <property type="entry name" value="PGP-I_bact-type"/>
</dbReference>
<dbReference type="Gene3D" id="3.40.630.20">
    <property type="entry name" value="Peptidase C15, pyroglutamyl peptidase I-like"/>
    <property type="match status" value="1"/>
</dbReference>
<dbReference type="Proteomes" id="UP001236652">
    <property type="component" value="Chromosome"/>
</dbReference>
<dbReference type="InterPro" id="IPR000816">
    <property type="entry name" value="Peptidase_C15"/>
</dbReference>
<evidence type="ECO:0000256" key="7">
    <source>
        <dbReference type="ARBA" id="ARBA00022801"/>
    </source>
</evidence>
<dbReference type="EC" id="3.4.19.3" evidence="9"/>
<dbReference type="PIRSF" id="PIRSF015592">
    <property type="entry name" value="Prld-crbxl_pptds"/>
    <property type="match status" value="1"/>
</dbReference>
<dbReference type="Pfam" id="PF01470">
    <property type="entry name" value="Peptidase_C15"/>
    <property type="match status" value="1"/>
</dbReference>
<gene>
    <name evidence="9 12" type="primary">pcp</name>
    <name evidence="12" type="ORF">QNI29_19850</name>
</gene>
<organism evidence="12 13">
    <name type="scientific">Pontibacillus chungwhensis</name>
    <dbReference type="NCBI Taxonomy" id="265426"/>
    <lineage>
        <taxon>Bacteria</taxon>
        <taxon>Bacillati</taxon>
        <taxon>Bacillota</taxon>
        <taxon>Bacilli</taxon>
        <taxon>Bacillales</taxon>
        <taxon>Bacillaceae</taxon>
        <taxon>Pontibacillus</taxon>
    </lineage>
</organism>
<comment type="catalytic activity">
    <reaction evidence="1 9 10">
        <text>Release of an N-terminal pyroglutamyl group from a polypeptide, the second amino acid generally not being Pro.</text>
        <dbReference type="EC" id="3.4.19.3"/>
    </reaction>
</comment>
<dbReference type="PROSITE" id="PS01333">
    <property type="entry name" value="PYRASE_GLU"/>
    <property type="match status" value="1"/>
</dbReference>
<accession>A0ABY8UYW1</accession>
<keyword evidence="6 9" id="KW-0645">Protease</keyword>
<keyword evidence="8 9" id="KW-0788">Thiol protease</keyword>
<comment type="function">
    <text evidence="2 9">Removes 5-oxoproline from various penultimate amino acid residues except L-proline.</text>
</comment>
<evidence type="ECO:0000256" key="8">
    <source>
        <dbReference type="ARBA" id="ARBA00022807"/>
    </source>
</evidence>
<feature type="active site" evidence="9 11">
    <location>
        <position position="142"/>
    </location>
</feature>
<evidence type="ECO:0000256" key="6">
    <source>
        <dbReference type="ARBA" id="ARBA00022670"/>
    </source>
</evidence>
<evidence type="ECO:0000256" key="3">
    <source>
        <dbReference type="ARBA" id="ARBA00004496"/>
    </source>
</evidence>
<dbReference type="CDD" id="cd00501">
    <property type="entry name" value="Peptidase_C15"/>
    <property type="match status" value="1"/>
</dbReference>
<dbReference type="InterPro" id="IPR033694">
    <property type="entry name" value="PGPEP1_Cys_AS"/>
</dbReference>
<sequence>MKKLLLTGFEPFLDFPVNPTMKIVEELDGQIINGYTIVGKILTVEFGRSGEQLVQHIEETKPDTVISLGLAGGRYKITPERVAINCNDGDADNSGRVPRDEWIEEGGPDAIFSTLPIRNMVNRLAEQELPADISNTAGTYLCNNVMYRALFYIQSHQLNTKAGFIHIPASHELAIQHKRIPSWSHRDLLEGIKTCIDSLE</sequence>
<dbReference type="PANTHER" id="PTHR23402">
    <property type="entry name" value="PROTEASE FAMILY C15 PYROGLUTAMYL-PEPTIDASE I-RELATED"/>
    <property type="match status" value="1"/>
</dbReference>
<evidence type="ECO:0000256" key="5">
    <source>
        <dbReference type="ARBA" id="ARBA00022490"/>
    </source>
</evidence>
<comment type="similarity">
    <text evidence="4 9">Belongs to the peptidase C15 family.</text>
</comment>
<dbReference type="PRINTS" id="PR00706">
    <property type="entry name" value="PYROGLUPTASE"/>
</dbReference>
<dbReference type="GO" id="GO:0016920">
    <property type="term" value="F:pyroglutamyl-peptidase activity"/>
    <property type="evidence" value="ECO:0007669"/>
    <property type="project" value="UniProtKB-EC"/>
</dbReference>
<evidence type="ECO:0000256" key="1">
    <source>
        <dbReference type="ARBA" id="ARBA00001770"/>
    </source>
</evidence>
<evidence type="ECO:0000256" key="4">
    <source>
        <dbReference type="ARBA" id="ARBA00006641"/>
    </source>
</evidence>
<evidence type="ECO:0000256" key="9">
    <source>
        <dbReference type="HAMAP-Rule" id="MF_00417"/>
    </source>
</evidence>
<dbReference type="HAMAP" id="MF_00417">
    <property type="entry name" value="Pyrrolid_peptidase"/>
    <property type="match status" value="1"/>
</dbReference>
<dbReference type="InterPro" id="IPR016125">
    <property type="entry name" value="Peptidase_C15-like"/>
</dbReference>
<evidence type="ECO:0000256" key="11">
    <source>
        <dbReference type="PROSITE-ProRule" id="PRU10077"/>
    </source>
</evidence>
<protein>
    <recommendedName>
        <fullName evidence="9">Pyrrolidone-carboxylate peptidase</fullName>
        <ecNumber evidence="9">3.4.19.3</ecNumber>
    </recommendedName>
    <alternativeName>
        <fullName evidence="9">5-oxoprolyl-peptidase</fullName>
    </alternativeName>
    <alternativeName>
        <fullName evidence="9">Pyroglutamyl-peptidase I</fullName>
        <shortName evidence="9">PGP-I</shortName>
        <shortName evidence="9">Pyrase</shortName>
    </alternativeName>
</protein>
<dbReference type="NCBIfam" id="TIGR00504">
    <property type="entry name" value="pyro_pdase"/>
    <property type="match status" value="1"/>
</dbReference>
<evidence type="ECO:0000313" key="12">
    <source>
        <dbReference type="EMBL" id="WIF97951.1"/>
    </source>
</evidence>
<comment type="subcellular location">
    <subcellularLocation>
        <location evidence="3 9">Cytoplasm</location>
    </subcellularLocation>
</comment>
<keyword evidence="5 9" id="KW-0963">Cytoplasm</keyword>
<dbReference type="PROSITE" id="PS01334">
    <property type="entry name" value="PYRASE_CYS"/>
    <property type="match status" value="1"/>
</dbReference>
<dbReference type="PANTHER" id="PTHR23402:SF1">
    <property type="entry name" value="PYROGLUTAMYL-PEPTIDASE I"/>
    <property type="match status" value="1"/>
</dbReference>
<dbReference type="InterPro" id="IPR036440">
    <property type="entry name" value="Peptidase_C15-like_sf"/>
</dbReference>
<dbReference type="RefSeq" id="WP_231417666.1">
    <property type="nucleotide sequence ID" value="NZ_CP126446.1"/>
</dbReference>
<dbReference type="SUPFAM" id="SSF53182">
    <property type="entry name" value="Pyrrolidone carboxyl peptidase (pyroglutamate aminopeptidase)"/>
    <property type="match status" value="1"/>
</dbReference>
<keyword evidence="7 9" id="KW-0378">Hydrolase</keyword>
<evidence type="ECO:0000313" key="13">
    <source>
        <dbReference type="Proteomes" id="UP001236652"/>
    </source>
</evidence>
<keyword evidence="13" id="KW-1185">Reference proteome</keyword>
<feature type="active site" evidence="9">
    <location>
        <position position="166"/>
    </location>
</feature>
<dbReference type="InterPro" id="IPR033693">
    <property type="entry name" value="PGPEP1_Glu_AS"/>
</dbReference>
<dbReference type="NCBIfam" id="NF009676">
    <property type="entry name" value="PRK13197.1"/>
    <property type="match status" value="1"/>
</dbReference>
<evidence type="ECO:0000256" key="10">
    <source>
        <dbReference type="PROSITE-ProRule" id="PRU10076"/>
    </source>
</evidence>
<name>A0ABY8UYW1_9BACI</name>
<dbReference type="EMBL" id="CP126446">
    <property type="protein sequence ID" value="WIF97951.1"/>
    <property type="molecule type" value="Genomic_DNA"/>
</dbReference>
<proteinExistence type="inferred from homology"/>